<comment type="caution">
    <text evidence="2">The sequence shown here is derived from an EMBL/GenBank/DDBJ whole genome shotgun (WGS) entry which is preliminary data.</text>
</comment>
<dbReference type="EMBL" id="DRUB01000193">
    <property type="protein sequence ID" value="HHR97092.1"/>
    <property type="molecule type" value="Genomic_DNA"/>
</dbReference>
<name>A0A7C5YV11_9CREN</name>
<organism evidence="2">
    <name type="scientific">Ignisphaera aggregans</name>
    <dbReference type="NCBI Taxonomy" id="334771"/>
    <lineage>
        <taxon>Archaea</taxon>
        <taxon>Thermoproteota</taxon>
        <taxon>Thermoprotei</taxon>
        <taxon>Desulfurococcales</taxon>
        <taxon>Desulfurococcaceae</taxon>
        <taxon>Ignisphaera</taxon>
    </lineage>
</organism>
<protein>
    <submittedName>
        <fullName evidence="2">Uncharacterized protein</fullName>
    </submittedName>
</protein>
<keyword evidence="1" id="KW-0472">Membrane</keyword>
<keyword evidence="1" id="KW-1133">Transmembrane helix</keyword>
<keyword evidence="1" id="KW-0812">Transmembrane</keyword>
<sequence>MKWNPYLVGVVLLSIGLIIIVVGVYSAYEAYHIYKPVFPMAKSLDEAITNTAYELVNLVLKLGFLGLVLWGGGIVAKYGVGMIVELYKADKGELKRMEQSKSESQ</sequence>
<proteinExistence type="predicted"/>
<feature type="transmembrane region" description="Helical" evidence="1">
    <location>
        <begin position="7"/>
        <end position="28"/>
    </location>
</feature>
<dbReference type="AlphaFoldDB" id="A0A7C5YV11"/>
<evidence type="ECO:0000256" key="1">
    <source>
        <dbReference type="SAM" id="Phobius"/>
    </source>
</evidence>
<reference evidence="2" key="1">
    <citation type="journal article" date="2020" name="mSystems">
        <title>Genome- and Community-Level Interaction Insights into Carbon Utilization and Element Cycling Functions of Hydrothermarchaeota in Hydrothermal Sediment.</title>
        <authorList>
            <person name="Zhou Z."/>
            <person name="Liu Y."/>
            <person name="Xu W."/>
            <person name="Pan J."/>
            <person name="Luo Z.H."/>
            <person name="Li M."/>
        </authorList>
    </citation>
    <scope>NUCLEOTIDE SEQUENCE [LARGE SCALE GENOMIC DNA]</scope>
    <source>
        <strain evidence="2">SpSt-1</strain>
    </source>
</reference>
<accession>A0A7C5YV11</accession>
<evidence type="ECO:0000313" key="2">
    <source>
        <dbReference type="EMBL" id="HHR97092.1"/>
    </source>
</evidence>
<gene>
    <name evidence="2" type="ORF">ENL47_09955</name>
</gene>
<feature type="transmembrane region" description="Helical" evidence="1">
    <location>
        <begin position="64"/>
        <end position="87"/>
    </location>
</feature>